<dbReference type="Proteomes" id="UP001221898">
    <property type="component" value="Unassembled WGS sequence"/>
</dbReference>
<proteinExistence type="predicted"/>
<dbReference type="EMBL" id="JAINUG010000105">
    <property type="protein sequence ID" value="KAJ8396613.1"/>
    <property type="molecule type" value="Genomic_DNA"/>
</dbReference>
<dbReference type="AlphaFoldDB" id="A0AAD7WH55"/>
<sequence>MLAPADSCELRVYDCQHLGLLGTGQSGTSRAPPAIYLSSRHTLSSAGLSLYLKEPSLLAAADSPLVP</sequence>
<accession>A0AAD7WH55</accession>
<evidence type="ECO:0000313" key="2">
    <source>
        <dbReference type="Proteomes" id="UP001221898"/>
    </source>
</evidence>
<name>A0AAD7WH55_9TELE</name>
<evidence type="ECO:0000313" key="1">
    <source>
        <dbReference type="EMBL" id="KAJ8396613.1"/>
    </source>
</evidence>
<organism evidence="1 2">
    <name type="scientific">Aldrovandia affinis</name>
    <dbReference type="NCBI Taxonomy" id="143900"/>
    <lineage>
        <taxon>Eukaryota</taxon>
        <taxon>Metazoa</taxon>
        <taxon>Chordata</taxon>
        <taxon>Craniata</taxon>
        <taxon>Vertebrata</taxon>
        <taxon>Euteleostomi</taxon>
        <taxon>Actinopterygii</taxon>
        <taxon>Neopterygii</taxon>
        <taxon>Teleostei</taxon>
        <taxon>Notacanthiformes</taxon>
        <taxon>Halosauridae</taxon>
        <taxon>Aldrovandia</taxon>
    </lineage>
</organism>
<protein>
    <submittedName>
        <fullName evidence="1">Uncharacterized protein</fullName>
    </submittedName>
</protein>
<comment type="caution">
    <text evidence="1">The sequence shown here is derived from an EMBL/GenBank/DDBJ whole genome shotgun (WGS) entry which is preliminary data.</text>
</comment>
<reference evidence="1" key="1">
    <citation type="journal article" date="2023" name="Science">
        <title>Genome structures resolve the early diversification of teleost fishes.</title>
        <authorList>
            <person name="Parey E."/>
            <person name="Louis A."/>
            <person name="Montfort J."/>
            <person name="Bouchez O."/>
            <person name="Roques C."/>
            <person name="Iampietro C."/>
            <person name="Lluch J."/>
            <person name="Castinel A."/>
            <person name="Donnadieu C."/>
            <person name="Desvignes T."/>
            <person name="Floi Bucao C."/>
            <person name="Jouanno E."/>
            <person name="Wen M."/>
            <person name="Mejri S."/>
            <person name="Dirks R."/>
            <person name="Jansen H."/>
            <person name="Henkel C."/>
            <person name="Chen W.J."/>
            <person name="Zahm M."/>
            <person name="Cabau C."/>
            <person name="Klopp C."/>
            <person name="Thompson A.W."/>
            <person name="Robinson-Rechavi M."/>
            <person name="Braasch I."/>
            <person name="Lecointre G."/>
            <person name="Bobe J."/>
            <person name="Postlethwait J.H."/>
            <person name="Berthelot C."/>
            <person name="Roest Crollius H."/>
            <person name="Guiguen Y."/>
        </authorList>
    </citation>
    <scope>NUCLEOTIDE SEQUENCE</scope>
    <source>
        <strain evidence="1">NC1722</strain>
    </source>
</reference>
<gene>
    <name evidence="1" type="ORF">AAFF_G00016790</name>
</gene>
<keyword evidence="2" id="KW-1185">Reference proteome</keyword>